<dbReference type="FunFam" id="3.20.20.80:FF:000063">
    <property type="entry name" value="Beta-hexosaminidase"/>
    <property type="match status" value="1"/>
</dbReference>
<gene>
    <name evidence="11" type="primary">HEXO2</name>
    <name evidence="11" type="ORF">Bhyg_14740</name>
</gene>
<evidence type="ECO:0000256" key="2">
    <source>
        <dbReference type="ARBA" id="ARBA00006285"/>
    </source>
</evidence>
<reference evidence="11" key="1">
    <citation type="submission" date="2022-07" db="EMBL/GenBank/DDBJ databases">
        <authorList>
            <person name="Trinca V."/>
            <person name="Uliana J.V.C."/>
            <person name="Torres T.T."/>
            <person name="Ward R.J."/>
            <person name="Monesi N."/>
        </authorList>
    </citation>
    <scope>NUCLEOTIDE SEQUENCE</scope>
    <source>
        <strain evidence="11">HSMRA1968</strain>
        <tissue evidence="11">Whole embryos</tissue>
    </source>
</reference>
<evidence type="ECO:0000256" key="3">
    <source>
        <dbReference type="ARBA" id="ARBA00022729"/>
    </source>
</evidence>
<dbReference type="InterPro" id="IPR029018">
    <property type="entry name" value="Hex-like_dom2"/>
</dbReference>
<feature type="domain" description="Beta-hexosaminidase eukaryotic type N-terminal" evidence="10">
    <location>
        <begin position="66"/>
        <end position="184"/>
    </location>
</feature>
<evidence type="ECO:0000256" key="8">
    <source>
        <dbReference type="PIRSR" id="PIRSR001093-1"/>
    </source>
</evidence>
<keyword evidence="12" id="KW-1185">Reference proteome</keyword>
<accession>A0A9Q0MQJ5</accession>
<evidence type="ECO:0000259" key="9">
    <source>
        <dbReference type="Pfam" id="PF00728"/>
    </source>
</evidence>
<evidence type="ECO:0000313" key="11">
    <source>
        <dbReference type="EMBL" id="KAJ6636153.1"/>
    </source>
</evidence>
<evidence type="ECO:0000256" key="4">
    <source>
        <dbReference type="ARBA" id="ARBA00022801"/>
    </source>
</evidence>
<dbReference type="EC" id="3.2.1.52" evidence="7"/>
<comment type="similarity">
    <text evidence="2 7">Belongs to the glycosyl hydrolase 20 family.</text>
</comment>
<protein>
    <recommendedName>
        <fullName evidence="7">Beta-hexosaminidase</fullName>
        <ecNumber evidence="7">3.2.1.52</ecNumber>
    </recommendedName>
</protein>
<dbReference type="SUPFAM" id="SSF51445">
    <property type="entry name" value="(Trans)glycosidases"/>
    <property type="match status" value="1"/>
</dbReference>
<dbReference type="GO" id="GO:0016020">
    <property type="term" value="C:membrane"/>
    <property type="evidence" value="ECO:0007669"/>
    <property type="project" value="TreeGrafter"/>
</dbReference>
<sequence>MIQCYNHTNQGVSMSVCGNTATVSTHKETMTCHSLFARFTATVLTLSVITAQQGIPANNPVNEPWIWPIPQEWQRGNSTMRLSNDLNFIYNHQSDILQSAIDRYRKLIYFKDDYPMIPYNWSTTASDVTSSLETVEIHIQNWSEELDVDTDESYSLTIPISANTVINASTVFGALRAFETFSQIVQWSSNENSFLIPNAPWRISDFPKYKHRGLLLDTSRHFYTPRDMFKVIDTMSWNKMNVFHWHILDSTSFPYLSRTFPELAEMGAYSPVHQYDEQFIKDFVRYAKERGVRVMPEIEAPGHSTSWAYGIPEIGSCVNVQPYFGFTIQPPSGQLNIASNKTKEVVYTIIDEFSELFPDSWFHASGDEVIMDCWTNDSRIVSHLRERNMTIMELFQEFVSGMQSHIQSHNKTVMVWQEMLLEYNFSLPIDTVIQVWVGSEGVKATTEKGYKTVVSSSDYWYLDVGYGKPRSNPFPHVPGAGYNHWNRVYSYDMRMNLTEEEADLIIGGECAMWGELADETNFEGKIWPRASAFAERLWSGYETPAGKKIVSADAILRLLPWRERMVLRGTMASPLNQGFCTRNPLDCFQPED</sequence>
<dbReference type="EMBL" id="WJQU01000004">
    <property type="protein sequence ID" value="KAJ6636153.1"/>
    <property type="molecule type" value="Genomic_DNA"/>
</dbReference>
<keyword evidence="4 7" id="KW-0378">Hydrolase</keyword>
<dbReference type="AlphaFoldDB" id="A0A9Q0MQJ5"/>
<evidence type="ECO:0000256" key="5">
    <source>
        <dbReference type="ARBA" id="ARBA00023180"/>
    </source>
</evidence>
<comment type="caution">
    <text evidence="11">The sequence shown here is derived from an EMBL/GenBank/DDBJ whole genome shotgun (WGS) entry which is preliminary data.</text>
</comment>
<evidence type="ECO:0000256" key="1">
    <source>
        <dbReference type="ARBA" id="ARBA00001231"/>
    </source>
</evidence>
<dbReference type="Proteomes" id="UP001151699">
    <property type="component" value="Chromosome C"/>
</dbReference>
<dbReference type="Pfam" id="PF00728">
    <property type="entry name" value="Glyco_hydro_20"/>
    <property type="match status" value="1"/>
</dbReference>
<evidence type="ECO:0000256" key="7">
    <source>
        <dbReference type="PIRNR" id="PIRNR001093"/>
    </source>
</evidence>
<name>A0A9Q0MQJ5_9DIPT</name>
<evidence type="ECO:0000313" key="12">
    <source>
        <dbReference type="Proteomes" id="UP001151699"/>
    </source>
</evidence>
<dbReference type="Pfam" id="PF14845">
    <property type="entry name" value="Glycohydro_20b2"/>
    <property type="match status" value="1"/>
</dbReference>
<organism evidence="11 12">
    <name type="scientific">Pseudolycoriella hygida</name>
    <dbReference type="NCBI Taxonomy" id="35572"/>
    <lineage>
        <taxon>Eukaryota</taxon>
        <taxon>Metazoa</taxon>
        <taxon>Ecdysozoa</taxon>
        <taxon>Arthropoda</taxon>
        <taxon>Hexapoda</taxon>
        <taxon>Insecta</taxon>
        <taxon>Pterygota</taxon>
        <taxon>Neoptera</taxon>
        <taxon>Endopterygota</taxon>
        <taxon>Diptera</taxon>
        <taxon>Nematocera</taxon>
        <taxon>Sciaroidea</taxon>
        <taxon>Sciaridae</taxon>
        <taxon>Pseudolycoriella</taxon>
    </lineage>
</organism>
<dbReference type="Gene3D" id="3.30.379.10">
    <property type="entry name" value="Chitobiase/beta-hexosaminidase domain 2-like"/>
    <property type="match status" value="1"/>
</dbReference>
<dbReference type="GO" id="GO:0030203">
    <property type="term" value="P:glycosaminoglycan metabolic process"/>
    <property type="evidence" value="ECO:0007669"/>
    <property type="project" value="TreeGrafter"/>
</dbReference>
<feature type="active site" description="Proton donor" evidence="8">
    <location>
        <position position="368"/>
    </location>
</feature>
<dbReference type="InterPro" id="IPR029019">
    <property type="entry name" value="HEX_eukaryotic_N"/>
</dbReference>
<dbReference type="InterPro" id="IPR015883">
    <property type="entry name" value="Glyco_hydro_20_cat"/>
</dbReference>
<feature type="domain" description="Glycoside hydrolase family 20 catalytic" evidence="9">
    <location>
        <begin position="209"/>
        <end position="540"/>
    </location>
</feature>
<evidence type="ECO:0000256" key="6">
    <source>
        <dbReference type="ARBA" id="ARBA00023295"/>
    </source>
</evidence>
<dbReference type="GO" id="GO:0004563">
    <property type="term" value="F:beta-N-acetylhexosaminidase activity"/>
    <property type="evidence" value="ECO:0007669"/>
    <property type="project" value="UniProtKB-EC"/>
</dbReference>
<dbReference type="PRINTS" id="PR00738">
    <property type="entry name" value="GLHYDRLASE20"/>
</dbReference>
<dbReference type="InterPro" id="IPR025705">
    <property type="entry name" value="Beta_hexosaminidase_sua/sub"/>
</dbReference>
<dbReference type="PANTHER" id="PTHR22600">
    <property type="entry name" value="BETA-HEXOSAMINIDASE"/>
    <property type="match status" value="1"/>
</dbReference>
<evidence type="ECO:0000259" key="10">
    <source>
        <dbReference type="Pfam" id="PF14845"/>
    </source>
</evidence>
<keyword evidence="6 7" id="KW-0326">Glycosidase</keyword>
<dbReference type="GO" id="GO:0005975">
    <property type="term" value="P:carbohydrate metabolic process"/>
    <property type="evidence" value="ECO:0007669"/>
    <property type="project" value="InterPro"/>
</dbReference>
<dbReference type="OrthoDB" id="428480at2759"/>
<dbReference type="PIRSF" id="PIRSF001093">
    <property type="entry name" value="B-hxosamndse_ab_euk"/>
    <property type="match status" value="1"/>
</dbReference>
<dbReference type="PANTHER" id="PTHR22600:SF26">
    <property type="entry name" value="BETA-N-ACETYLHEXOSAMINIDASE"/>
    <property type="match status" value="1"/>
</dbReference>
<dbReference type="SUPFAM" id="SSF55545">
    <property type="entry name" value="beta-N-acetylhexosaminidase-like domain"/>
    <property type="match status" value="1"/>
</dbReference>
<keyword evidence="5" id="KW-0325">Glycoprotein</keyword>
<keyword evidence="3" id="KW-0732">Signal</keyword>
<dbReference type="InterPro" id="IPR017853">
    <property type="entry name" value="GH"/>
</dbReference>
<proteinExistence type="inferred from homology"/>
<dbReference type="Gene3D" id="3.20.20.80">
    <property type="entry name" value="Glycosidases"/>
    <property type="match status" value="1"/>
</dbReference>
<comment type="catalytic activity">
    <reaction evidence="1 7">
        <text>Hydrolysis of terminal non-reducing N-acetyl-D-hexosamine residues in N-acetyl-beta-D-hexosaminides.</text>
        <dbReference type="EC" id="3.2.1.52"/>
    </reaction>
</comment>